<evidence type="ECO:0000256" key="2">
    <source>
        <dbReference type="ARBA" id="ARBA00022692"/>
    </source>
</evidence>
<feature type="transmembrane region" description="Helical" evidence="5">
    <location>
        <begin position="244"/>
        <end position="266"/>
    </location>
</feature>
<evidence type="ECO:0000313" key="8">
    <source>
        <dbReference type="Proteomes" id="UP000032160"/>
    </source>
</evidence>
<evidence type="ECO:0000256" key="3">
    <source>
        <dbReference type="ARBA" id="ARBA00022989"/>
    </source>
</evidence>
<evidence type="ECO:0000256" key="5">
    <source>
        <dbReference type="SAM" id="Phobius"/>
    </source>
</evidence>
<dbReference type="Pfam" id="PF01061">
    <property type="entry name" value="ABC2_membrane"/>
    <property type="match status" value="1"/>
</dbReference>
<keyword evidence="4 5" id="KW-0472">Membrane</keyword>
<dbReference type="EMBL" id="HG966617">
    <property type="protein sequence ID" value="CDO58230.1"/>
    <property type="molecule type" value="Genomic_DNA"/>
</dbReference>
<dbReference type="InterPro" id="IPR013525">
    <property type="entry name" value="ABC2_TM"/>
</dbReference>
<keyword evidence="8" id="KW-1185">Reference proteome</keyword>
<evidence type="ECO:0000256" key="1">
    <source>
        <dbReference type="ARBA" id="ARBA00004141"/>
    </source>
</evidence>
<keyword evidence="2 5" id="KW-0812">Transmembrane</keyword>
<comment type="subcellular location">
    <subcellularLocation>
        <location evidence="1">Membrane</location>
        <topology evidence="1">Multi-pass membrane protein</topology>
    </subcellularLocation>
</comment>
<dbReference type="STRING" id="1458461.BN1012_Phect16"/>
<dbReference type="AlphaFoldDB" id="X5MK44"/>
<dbReference type="Proteomes" id="UP000032160">
    <property type="component" value="Chromosome I"/>
</dbReference>
<dbReference type="GO" id="GO:0140359">
    <property type="term" value="F:ABC-type transporter activity"/>
    <property type="evidence" value="ECO:0007669"/>
    <property type="project" value="InterPro"/>
</dbReference>
<organism evidence="7 8">
    <name type="scientific">Candidatus Phaeomarinibacter ectocarpi</name>
    <dbReference type="NCBI Taxonomy" id="1458461"/>
    <lineage>
        <taxon>Bacteria</taxon>
        <taxon>Pseudomonadati</taxon>
        <taxon>Pseudomonadota</taxon>
        <taxon>Alphaproteobacteria</taxon>
        <taxon>Hyphomicrobiales</taxon>
        <taxon>Parvibaculaceae</taxon>
        <taxon>Candidatus Phaeomarinibacter</taxon>
    </lineage>
</organism>
<sequence length="280" mass="31507">MSKRMESLPAIERHNPAFSFNRISAMVLRYWYLLKGSWPRILELGYWPSMNLVMWGFLQTFLAQTTDVFAMAGDVLVGSVLLWELMFRGQLGFTISFFEEMWSRNFGHLMVSPLRPVEFVAALVGMSIIRTIIGMAPALLIAVWFFGFNLFELGIALVAFFANLVVFGWAIALVVTGIILRNGMGAESLAWAVPFIFVPLCGIYYPVSVMPGWLEAIALCLPPTYVFEGMRSILFDQVIDWQRLAFAAVLNVGFFAGGYIIFMAFLRSAKERGMLLSIGE</sequence>
<dbReference type="PANTHER" id="PTHR43229:SF2">
    <property type="entry name" value="NODULATION PROTEIN J"/>
    <property type="match status" value="1"/>
</dbReference>
<evidence type="ECO:0000313" key="7">
    <source>
        <dbReference type="EMBL" id="CDO58230.1"/>
    </source>
</evidence>
<dbReference type="InterPro" id="IPR051784">
    <property type="entry name" value="Nod_factor_ABC_transporter"/>
</dbReference>
<proteinExistence type="predicted"/>
<evidence type="ECO:0000256" key="4">
    <source>
        <dbReference type="ARBA" id="ARBA00023136"/>
    </source>
</evidence>
<dbReference type="KEGG" id="pect:BN1012_Phect16"/>
<gene>
    <name evidence="7" type="ORF">BN1012_Phect16</name>
</gene>
<dbReference type="HOGENOM" id="CLU_089201_1_0_5"/>
<protein>
    <submittedName>
        <fullName evidence="7">ABC transporter, permease component</fullName>
    </submittedName>
</protein>
<name>X5MK44_9HYPH</name>
<reference evidence="7 8" key="1">
    <citation type="journal article" date="2014" name="Front. Genet.">
        <title>Genome and metabolic network of "Candidatus Phaeomarinobacter ectocarpi" Ec32, a new candidate genus of Alphaproteobacteria frequently associated with brown algae.</title>
        <authorList>
            <person name="Dittami S.M."/>
            <person name="Barbeyron T."/>
            <person name="Boyen C."/>
            <person name="Cambefort J."/>
            <person name="Collet G."/>
            <person name="Delage L."/>
            <person name="Gobet A."/>
            <person name="Groisillier A."/>
            <person name="Leblanc C."/>
            <person name="Michel G."/>
            <person name="Scornet D."/>
            <person name="Siegel A."/>
            <person name="Tapia J.E."/>
            <person name="Tonon T."/>
        </authorList>
    </citation>
    <scope>NUCLEOTIDE SEQUENCE [LARGE SCALE GENOMIC DNA]</scope>
    <source>
        <strain evidence="7 8">Ec32</strain>
    </source>
</reference>
<feature type="transmembrane region" description="Helical" evidence="5">
    <location>
        <begin position="119"/>
        <end position="147"/>
    </location>
</feature>
<dbReference type="RefSeq" id="WP_244442918.1">
    <property type="nucleotide sequence ID" value="NZ_HG966617.1"/>
</dbReference>
<feature type="transmembrane region" description="Helical" evidence="5">
    <location>
        <begin position="189"/>
        <end position="207"/>
    </location>
</feature>
<dbReference type="GO" id="GO:0016020">
    <property type="term" value="C:membrane"/>
    <property type="evidence" value="ECO:0007669"/>
    <property type="project" value="UniProtKB-SubCell"/>
</dbReference>
<feature type="transmembrane region" description="Helical" evidence="5">
    <location>
        <begin position="153"/>
        <end position="180"/>
    </location>
</feature>
<keyword evidence="3 5" id="KW-1133">Transmembrane helix</keyword>
<feature type="domain" description="ABC-2 type transporter transmembrane" evidence="6">
    <location>
        <begin position="40"/>
        <end position="235"/>
    </location>
</feature>
<dbReference type="PANTHER" id="PTHR43229">
    <property type="entry name" value="NODULATION PROTEIN J"/>
    <property type="match status" value="1"/>
</dbReference>
<evidence type="ECO:0000259" key="6">
    <source>
        <dbReference type="Pfam" id="PF01061"/>
    </source>
</evidence>
<accession>X5MK44</accession>